<evidence type="ECO:0000313" key="3">
    <source>
        <dbReference type="EMBL" id="XBW07801.1"/>
    </source>
</evidence>
<dbReference type="KEGG" id="sapp:SAC06_09170"/>
<name>A0AAU7V828_9ACTO</name>
<evidence type="ECO:0000256" key="1">
    <source>
        <dbReference type="SAM" id="MobiDB-lite"/>
    </source>
</evidence>
<feature type="transmembrane region" description="Helical" evidence="2">
    <location>
        <begin position="115"/>
        <end position="136"/>
    </location>
</feature>
<feature type="transmembrane region" description="Helical" evidence="2">
    <location>
        <begin position="85"/>
        <end position="109"/>
    </location>
</feature>
<feature type="compositionally biased region" description="Basic and acidic residues" evidence="1">
    <location>
        <begin position="168"/>
        <end position="179"/>
    </location>
</feature>
<proteinExistence type="predicted"/>
<keyword evidence="2" id="KW-0812">Transmembrane</keyword>
<reference evidence="3" key="1">
    <citation type="submission" date="2023-11" db="EMBL/GenBank/DDBJ databases">
        <title>Scrofimicrobium hongkongense sp. nov., isolated from a patient with peritonitis.</title>
        <authorList>
            <person name="Lao H.Y."/>
            <person name="Wong A.Y.P."/>
            <person name="Ng T.L."/>
            <person name="Wong R.Y.L."/>
            <person name="Yau M.C.Y."/>
            <person name="Lam J.Y.W."/>
            <person name="Siu G.K.H."/>
        </authorList>
    </citation>
    <scope>NUCLEOTIDE SEQUENCE</scope>
    <source>
        <strain evidence="3">R131</strain>
    </source>
</reference>
<dbReference type="AlphaFoldDB" id="A0AAU7V828"/>
<feature type="region of interest" description="Disordered" evidence="1">
    <location>
        <begin position="146"/>
        <end position="179"/>
    </location>
</feature>
<evidence type="ECO:0000256" key="2">
    <source>
        <dbReference type="SAM" id="Phobius"/>
    </source>
</evidence>
<gene>
    <name evidence="3" type="ORF">SAC06_09170</name>
</gene>
<organism evidence="3">
    <name type="scientific">Scrofimicrobium appendicitidis</name>
    <dbReference type="NCBI Taxonomy" id="3079930"/>
    <lineage>
        <taxon>Bacteria</taxon>
        <taxon>Bacillati</taxon>
        <taxon>Actinomycetota</taxon>
        <taxon>Actinomycetes</taxon>
        <taxon>Actinomycetales</taxon>
        <taxon>Actinomycetaceae</taxon>
        <taxon>Scrofimicrobium</taxon>
    </lineage>
</organism>
<accession>A0AAU7V828</accession>
<feature type="transmembrane region" description="Helical" evidence="2">
    <location>
        <begin position="37"/>
        <end position="59"/>
    </location>
</feature>
<dbReference type="EMBL" id="CP138335">
    <property type="protein sequence ID" value="XBW07801.1"/>
    <property type="molecule type" value="Genomic_DNA"/>
</dbReference>
<keyword evidence="2" id="KW-1133">Transmembrane helix</keyword>
<protein>
    <submittedName>
        <fullName evidence="3">DUF3180 domain-containing protein</fullName>
    </submittedName>
</protein>
<dbReference type="Pfam" id="PF11377">
    <property type="entry name" value="DUF3180"/>
    <property type="match status" value="1"/>
</dbReference>
<dbReference type="RefSeq" id="WP_350258002.1">
    <property type="nucleotide sequence ID" value="NZ_CP138335.1"/>
</dbReference>
<sequence length="179" mass="18803">MKPLSWRGMSLSALIGLLIGALLSALLLQLAMSPPLITPWLALLFVLLSIAIFQGGRGVRRFKRGEKTRVGAVDAARIAMFARSAAINGAAFSGFFLGIGAVSLFRLWAPTTVQAAIGAGIALAGSLLLAGISWLVEHWCVDDSADDWDQEQGGGPGGSGKPTGTARMAEREGRGWLEQ</sequence>
<keyword evidence="2" id="KW-0472">Membrane</keyword>
<feature type="compositionally biased region" description="Gly residues" evidence="1">
    <location>
        <begin position="152"/>
        <end position="161"/>
    </location>
</feature>
<dbReference type="InterPro" id="IPR021517">
    <property type="entry name" value="DUF3180"/>
</dbReference>